<evidence type="ECO:0000313" key="2">
    <source>
        <dbReference type="EMBL" id="OAV62408.1"/>
    </source>
</evidence>
<dbReference type="STRING" id="1837282.A6F49_06780"/>
<keyword evidence="1" id="KW-0472">Membrane</keyword>
<evidence type="ECO:0000313" key="3">
    <source>
        <dbReference type="Proteomes" id="UP000078292"/>
    </source>
</evidence>
<keyword evidence="1" id="KW-1133">Transmembrane helix</keyword>
<evidence type="ECO:0000256" key="1">
    <source>
        <dbReference type="SAM" id="Phobius"/>
    </source>
</evidence>
<dbReference type="AlphaFoldDB" id="A0A1B7M1C8"/>
<name>A0A1B7M1C8_9MICC</name>
<keyword evidence="1" id="KW-0812">Transmembrane</keyword>
<reference evidence="2 3" key="1">
    <citation type="submission" date="2016-04" db="EMBL/GenBank/DDBJ databases">
        <title>First whole genome shotgun sequence of the bacterium Enteractinococcus sp. strain UASWS1574.</title>
        <authorList>
            <person name="Crovadore J."/>
            <person name="Chablais R."/>
            <person name="Lefort F."/>
        </authorList>
    </citation>
    <scope>NUCLEOTIDE SEQUENCE [LARGE SCALE GENOMIC DNA]</scope>
    <source>
        <strain evidence="2 3">UASWS1574</strain>
    </source>
</reference>
<dbReference type="EMBL" id="LXEY01000012">
    <property type="protein sequence ID" value="OAV62408.1"/>
    <property type="molecule type" value="Genomic_DNA"/>
</dbReference>
<feature type="transmembrane region" description="Helical" evidence="1">
    <location>
        <begin position="20"/>
        <end position="42"/>
    </location>
</feature>
<dbReference type="RefSeq" id="WP_043057113.1">
    <property type="nucleotide sequence ID" value="NZ_LXEY01000012.1"/>
</dbReference>
<protein>
    <submittedName>
        <fullName evidence="2">Uncharacterized protein</fullName>
    </submittedName>
</protein>
<proteinExistence type="predicted"/>
<dbReference type="Proteomes" id="UP000078292">
    <property type="component" value="Unassembled WGS sequence"/>
</dbReference>
<dbReference type="OrthoDB" id="9824399at2"/>
<keyword evidence="3" id="KW-1185">Reference proteome</keyword>
<comment type="caution">
    <text evidence="2">The sequence shown here is derived from an EMBL/GenBank/DDBJ whole genome shotgun (WGS) entry which is preliminary data.</text>
</comment>
<accession>A0A1B7M1C8</accession>
<sequence length="141" mass="15695">MSHAQPVEPKAPKTVGQRLVGLAFLLMVLWFLVLIPFGFISMGAGYPSDLRWGVCNVTQATAEETRDDELPWRIVLESTNCPTLIYTDGLTYDNAHGLASTFEQAPYEVRVHESAIDVDGSIRYAKELKIHSYRPAPQEGT</sequence>
<gene>
    <name evidence="2" type="ORF">A6F49_06780</name>
</gene>
<organism evidence="2 3">
    <name type="scientific">Enteractinococcus helveticum</name>
    <dbReference type="NCBI Taxonomy" id="1837282"/>
    <lineage>
        <taxon>Bacteria</taxon>
        <taxon>Bacillati</taxon>
        <taxon>Actinomycetota</taxon>
        <taxon>Actinomycetes</taxon>
        <taxon>Micrococcales</taxon>
        <taxon>Micrococcaceae</taxon>
    </lineage>
</organism>